<evidence type="ECO:0008006" key="3">
    <source>
        <dbReference type="Google" id="ProtNLM"/>
    </source>
</evidence>
<sequence length="96" mass="10876">MSGKKRLHVTVSEENYNKCEEVANRYGITVNAFMAFIIGQWIDLNYDANQIVARKVDEAMPDLNAVLSNPDLLSMVQQILGNDKEFKDSARKKISI</sequence>
<dbReference type="Proteomes" id="UP000014060">
    <property type="component" value="Unassembled WGS sequence"/>
</dbReference>
<dbReference type="AlphaFoldDB" id="A0ABC9SP19"/>
<name>A0ABC9SP19_BACCE</name>
<reference evidence="1 2" key="1">
    <citation type="submission" date="2013-01" db="EMBL/GenBank/DDBJ databases">
        <title>The Genome Sequence of Bacillus cereus TIAC219.</title>
        <authorList>
            <consortium name="The Broad Institute Genome Sequencing Platform"/>
            <consortium name="The Broad Institute Genome Sequencing Center for Infectious Disease"/>
            <person name="Feldgarden M."/>
            <person name="Van der Auwera G.A."/>
            <person name="Mahillon J."/>
            <person name="Duprez V."/>
            <person name="Timmery S."/>
            <person name="Mattelet C."/>
            <person name="Dierick K."/>
            <person name="Sun M."/>
            <person name="Yu Z."/>
            <person name="Zhu L."/>
            <person name="Hu X."/>
            <person name="Shank E.B."/>
            <person name="Swiecicka I."/>
            <person name="Hansen B.M."/>
            <person name="Andrup L."/>
            <person name="Walker B."/>
            <person name="Young S.K."/>
            <person name="Zeng Q."/>
            <person name="Gargeya S."/>
            <person name="Fitzgerald M."/>
            <person name="Haas B."/>
            <person name="Abouelleil A."/>
            <person name="Alvarado L."/>
            <person name="Arachchi H.M."/>
            <person name="Berlin A.M."/>
            <person name="Chapman S.B."/>
            <person name="Dewar J."/>
            <person name="Goldberg J."/>
            <person name="Griggs A."/>
            <person name="Gujja S."/>
            <person name="Hansen M."/>
            <person name="Howarth C."/>
            <person name="Imamovic A."/>
            <person name="Larimer J."/>
            <person name="McCowan C."/>
            <person name="Murphy C."/>
            <person name="Neiman D."/>
            <person name="Pearson M."/>
            <person name="Priest M."/>
            <person name="Roberts A."/>
            <person name="Saif S."/>
            <person name="Shea T."/>
            <person name="Sisk P."/>
            <person name="Sykes S."/>
            <person name="Wortman J."/>
            <person name="Nusbaum C."/>
            <person name="Birren B."/>
        </authorList>
    </citation>
    <scope>NUCLEOTIDE SEQUENCE [LARGE SCALE GENOMIC DNA]</scope>
    <source>
        <strain evidence="1 2">TIAC219</strain>
    </source>
</reference>
<dbReference type="RefSeq" id="WP_000014580.1">
    <property type="nucleotide sequence ID" value="NZ_KB976029.1"/>
</dbReference>
<proteinExistence type="predicted"/>
<protein>
    <recommendedName>
        <fullName evidence="3">RelB/DinJ family addiction module antitoxin</fullName>
    </recommendedName>
</protein>
<comment type="caution">
    <text evidence="1">The sequence shown here is derived from an EMBL/GenBank/DDBJ whole genome shotgun (WGS) entry which is preliminary data.</text>
</comment>
<organism evidence="1 2">
    <name type="scientific">Bacillus cereus TIAC219</name>
    <dbReference type="NCBI Taxonomy" id="718222"/>
    <lineage>
        <taxon>Bacteria</taxon>
        <taxon>Bacillati</taxon>
        <taxon>Bacillota</taxon>
        <taxon>Bacilli</taxon>
        <taxon>Bacillales</taxon>
        <taxon>Bacillaceae</taxon>
        <taxon>Bacillus</taxon>
        <taxon>Bacillus cereus group</taxon>
    </lineage>
</organism>
<gene>
    <name evidence="1" type="ORF">IAY_06832</name>
</gene>
<evidence type="ECO:0000313" key="1">
    <source>
        <dbReference type="EMBL" id="EOQ54390.1"/>
    </source>
</evidence>
<accession>A0ABC9SP19</accession>
<dbReference type="EMBL" id="AHCJ01000120">
    <property type="protein sequence ID" value="EOQ54390.1"/>
    <property type="molecule type" value="Genomic_DNA"/>
</dbReference>
<evidence type="ECO:0000313" key="2">
    <source>
        <dbReference type="Proteomes" id="UP000014060"/>
    </source>
</evidence>